<evidence type="ECO:0000256" key="6">
    <source>
        <dbReference type="ARBA" id="ARBA00023136"/>
    </source>
</evidence>
<dbReference type="InterPro" id="IPR002159">
    <property type="entry name" value="CD36_fam"/>
</dbReference>
<feature type="transmembrane region" description="Helical" evidence="10">
    <location>
        <begin position="445"/>
        <end position="470"/>
    </location>
</feature>
<comment type="similarity">
    <text evidence="2">Belongs to the CD36 family.</text>
</comment>
<proteinExistence type="evidence at transcript level"/>
<dbReference type="GO" id="GO:0005886">
    <property type="term" value="C:plasma membrane"/>
    <property type="evidence" value="ECO:0007669"/>
    <property type="project" value="UniProtKB-SubCell"/>
</dbReference>
<sequence length="509" mass="57830">MGCTLNKKVLCSFSTGWILCILGAVMIPAVNWIIKQKVEQSVILVEGGATYDIWKDTPIPIYMQFYMFDVRNPEEVLQGKKPFVVQRGPYTYREVRTKFNITHNDNGTISYRQNRTFYFVPSMSVGNENDTFTIPNPVYWSLISSLKWMYPEIRKIIRLVTSFEKESVFMTRSMYDIIWGYEDKMLTAAQVLDNEWFYTNTIGYFMNKNATNDGVYTIYTGETNIQFLEGIDRYNGSSHLDFWSTPCANMINGTDGTVGPPYRGKNQPSPVFSSDACRSAAGLYHGDVTSPQGIKLWRYIAPPSYLANATENPDNIGFCTPESKCLDTGMLNISTCQQVDFFHIPVALSFPHFNLAAKEYQDSVEGLDPVVEEHQTTVDKEPYTGLVLQAAKKLQLNMYIQPIGEFEATKDITPVFVPLFWVNESAVVDDENADLLKSMLFTPLLVVHVIEIALISLGCLVLVGTIFYGLCIQQNRRKEFFGPRMKKCNVNCFQGSHDMDEIGKPLFEE</sequence>
<dbReference type="SMR" id="A0A0C5B7T4"/>
<comment type="subcellular location">
    <subcellularLocation>
        <location evidence="1">Cell membrane</location>
        <topology evidence="1">Multi-pass membrane protein</topology>
    </subcellularLocation>
</comment>
<reference evidence="11" key="1">
    <citation type="submission" date="2014-12" db="EMBL/GenBank/DDBJ databases">
        <authorList>
            <person name="Liu H."/>
            <person name="Zheng H."/>
            <person name="Guo Z."/>
            <person name="Zhang H."/>
        </authorList>
    </citation>
    <scope>NUCLEOTIDE SEQUENCE</scope>
</reference>
<dbReference type="GO" id="GO:0005737">
    <property type="term" value="C:cytoplasm"/>
    <property type="evidence" value="ECO:0007669"/>
    <property type="project" value="TreeGrafter"/>
</dbReference>
<feature type="transmembrane region" description="Helical" evidence="10">
    <location>
        <begin position="12"/>
        <end position="34"/>
    </location>
</feature>
<protein>
    <submittedName>
        <fullName evidence="11">Mimachlamys nobilis clone SRB-like-4 scavenger receptor class B-like protein mRNA</fullName>
    </submittedName>
</protein>
<evidence type="ECO:0000256" key="10">
    <source>
        <dbReference type="SAM" id="Phobius"/>
    </source>
</evidence>
<name>A0A0C5B7T4_MIMNO</name>
<evidence type="ECO:0000256" key="8">
    <source>
        <dbReference type="ARBA" id="ARBA00023170"/>
    </source>
</evidence>
<dbReference type="PRINTS" id="PR01609">
    <property type="entry name" value="CD36FAMILY"/>
</dbReference>
<dbReference type="InterPro" id="IPR005428">
    <property type="entry name" value="CD36/SCARB1/SNMP1"/>
</dbReference>
<evidence type="ECO:0000256" key="7">
    <source>
        <dbReference type="ARBA" id="ARBA00023157"/>
    </source>
</evidence>
<accession>A0A0C5B7T4</accession>
<evidence type="ECO:0000313" key="11">
    <source>
        <dbReference type="EMBL" id="AJM13628.1"/>
    </source>
</evidence>
<keyword evidence="4 10" id="KW-0812">Transmembrane</keyword>
<evidence type="ECO:0000256" key="9">
    <source>
        <dbReference type="ARBA" id="ARBA00023180"/>
    </source>
</evidence>
<dbReference type="Pfam" id="PF01130">
    <property type="entry name" value="CD36"/>
    <property type="match status" value="1"/>
</dbReference>
<keyword evidence="8 11" id="KW-0675">Receptor</keyword>
<dbReference type="GO" id="GO:0005044">
    <property type="term" value="F:scavenger receptor activity"/>
    <property type="evidence" value="ECO:0007669"/>
    <property type="project" value="TreeGrafter"/>
</dbReference>
<keyword evidence="5 10" id="KW-1133">Transmembrane helix</keyword>
<keyword evidence="7" id="KW-1015">Disulfide bond</keyword>
<evidence type="ECO:0000256" key="4">
    <source>
        <dbReference type="ARBA" id="ARBA00022692"/>
    </source>
</evidence>
<dbReference type="PANTHER" id="PTHR11923:SF51">
    <property type="entry name" value="LYSOSOME MEMBRANE PROTEIN 2"/>
    <property type="match status" value="1"/>
</dbReference>
<keyword evidence="6 10" id="KW-0472">Membrane</keyword>
<evidence type="ECO:0000256" key="3">
    <source>
        <dbReference type="ARBA" id="ARBA00022475"/>
    </source>
</evidence>
<dbReference type="EMBL" id="KP323363">
    <property type="protein sequence ID" value="AJM13628.1"/>
    <property type="molecule type" value="mRNA"/>
</dbReference>
<reference evidence="11" key="2">
    <citation type="journal article" date="2015" name="BMC Genomics">
        <title>A de novo transcriptome of the noble scallop, Chlamys nobilis , focusing on mining transcripts for carotenoid-based coloration.</title>
        <authorList>
            <person name="Liu H.Jr."/>
            <person name="Zheng H."/>
            <person name="Zhang H."/>
            <person name="Deng L."/>
            <person name="Liu W."/>
            <person name="Wang S."/>
            <person name="Meng F."/>
            <person name="Wang Y."/>
            <person name="Guo Z."/>
            <person name="Li S."/>
            <person name="Zhang G."/>
        </authorList>
    </citation>
    <scope>NUCLEOTIDE SEQUENCE</scope>
</reference>
<evidence type="ECO:0000256" key="1">
    <source>
        <dbReference type="ARBA" id="ARBA00004651"/>
    </source>
</evidence>
<evidence type="ECO:0000256" key="5">
    <source>
        <dbReference type="ARBA" id="ARBA00022989"/>
    </source>
</evidence>
<dbReference type="PRINTS" id="PR01610">
    <property type="entry name" value="CD36ANTIGEN"/>
</dbReference>
<evidence type="ECO:0000256" key="2">
    <source>
        <dbReference type="ARBA" id="ARBA00010532"/>
    </source>
</evidence>
<dbReference type="AlphaFoldDB" id="A0A0C5B7T4"/>
<organism evidence="11">
    <name type="scientific">Mimachlamys nobilis</name>
    <name type="common">Noble scallop</name>
    <name type="synonym">Chlamys nobilis</name>
    <dbReference type="NCBI Taxonomy" id="106276"/>
    <lineage>
        <taxon>Eukaryota</taxon>
        <taxon>Metazoa</taxon>
        <taxon>Spiralia</taxon>
        <taxon>Lophotrochozoa</taxon>
        <taxon>Mollusca</taxon>
        <taxon>Bivalvia</taxon>
        <taxon>Autobranchia</taxon>
        <taxon>Pteriomorphia</taxon>
        <taxon>Pectinida</taxon>
        <taxon>Pectinoidea</taxon>
        <taxon>Pectinidae</taxon>
        <taxon>Mimachlamys</taxon>
    </lineage>
</organism>
<keyword evidence="9" id="KW-0325">Glycoprotein</keyword>
<dbReference type="PANTHER" id="PTHR11923">
    <property type="entry name" value="SCAVENGER RECEPTOR CLASS B TYPE-1 SR-B1"/>
    <property type="match status" value="1"/>
</dbReference>
<keyword evidence="3" id="KW-1003">Cell membrane</keyword>